<organism evidence="1 2">
    <name type="scientific">Neiella holothuriorum</name>
    <dbReference type="NCBI Taxonomy" id="2870530"/>
    <lineage>
        <taxon>Bacteria</taxon>
        <taxon>Pseudomonadati</taxon>
        <taxon>Pseudomonadota</taxon>
        <taxon>Gammaproteobacteria</taxon>
        <taxon>Alteromonadales</taxon>
        <taxon>Echinimonadaceae</taxon>
        <taxon>Neiella</taxon>
    </lineage>
</organism>
<dbReference type="Proteomes" id="UP001166251">
    <property type="component" value="Unassembled WGS sequence"/>
</dbReference>
<accession>A0ABS7EEG9</accession>
<proteinExistence type="predicted"/>
<comment type="caution">
    <text evidence="1">The sequence shown here is derived from an EMBL/GenBank/DDBJ whole genome shotgun (WGS) entry which is preliminary data.</text>
</comment>
<protein>
    <submittedName>
        <fullName evidence="1">Uncharacterized protein</fullName>
    </submittedName>
</protein>
<keyword evidence="2" id="KW-1185">Reference proteome</keyword>
<reference evidence="1" key="1">
    <citation type="submission" date="2021-07" db="EMBL/GenBank/DDBJ databases">
        <title>Neiella marina sp. nov., isolated from the intestinal content of sea cucumber Apostichopus japonicus.</title>
        <authorList>
            <person name="Bai X."/>
        </authorList>
    </citation>
    <scope>NUCLEOTIDE SEQUENCE</scope>
    <source>
        <strain evidence="1">126</strain>
    </source>
</reference>
<name>A0ABS7EEG9_9GAMM</name>
<evidence type="ECO:0000313" key="1">
    <source>
        <dbReference type="EMBL" id="MBW8190328.1"/>
    </source>
</evidence>
<evidence type="ECO:0000313" key="2">
    <source>
        <dbReference type="Proteomes" id="UP001166251"/>
    </source>
</evidence>
<dbReference type="RefSeq" id="WP_220103001.1">
    <property type="nucleotide sequence ID" value="NZ_JAHZSS010000003.1"/>
</dbReference>
<dbReference type="EMBL" id="JAHZSS010000003">
    <property type="protein sequence ID" value="MBW8190328.1"/>
    <property type="molecule type" value="Genomic_DNA"/>
</dbReference>
<gene>
    <name evidence="1" type="ORF">K0504_04705</name>
</gene>
<sequence>MAALLVTFRLDKTTSDPDYVAVIKVIKLYPFCMIGEGAVAIATDESPTQVFLKFKPYVNERDTLLITTITKPHYGLHKASVLQWLEEHAVTPVGTPE</sequence>